<protein>
    <submittedName>
        <fullName evidence="2">Macrophage mannose receptor 1-like</fullName>
    </submittedName>
</protein>
<dbReference type="OrthoDB" id="5858677at2759"/>
<organism evidence="2 3">
    <name type="scientific">Clarias magur</name>
    <name type="common">Asian catfish</name>
    <name type="synonym">Macropteronotus magur</name>
    <dbReference type="NCBI Taxonomy" id="1594786"/>
    <lineage>
        <taxon>Eukaryota</taxon>
        <taxon>Metazoa</taxon>
        <taxon>Chordata</taxon>
        <taxon>Craniata</taxon>
        <taxon>Vertebrata</taxon>
        <taxon>Euteleostomi</taxon>
        <taxon>Actinopterygii</taxon>
        <taxon>Neopterygii</taxon>
        <taxon>Teleostei</taxon>
        <taxon>Ostariophysi</taxon>
        <taxon>Siluriformes</taxon>
        <taxon>Clariidae</taxon>
        <taxon>Clarias</taxon>
    </lineage>
</organism>
<dbReference type="AlphaFoldDB" id="A0A8J4X9K8"/>
<feature type="non-terminal residue" evidence="2">
    <location>
        <position position="150"/>
    </location>
</feature>
<keyword evidence="3" id="KW-1185">Reference proteome</keyword>
<dbReference type="PANTHER" id="PTHR45784">
    <property type="entry name" value="C-TYPE LECTIN DOMAIN FAMILY 20 MEMBER A-RELATED"/>
    <property type="match status" value="1"/>
</dbReference>
<feature type="domain" description="C-type lectin" evidence="1">
    <location>
        <begin position="8"/>
        <end position="121"/>
    </location>
</feature>
<proteinExistence type="predicted"/>
<accession>A0A8J4X9K8</accession>
<gene>
    <name evidence="2" type="ORF">DAT39_020711</name>
</gene>
<dbReference type="SUPFAM" id="SSF56436">
    <property type="entry name" value="C-type lectin-like"/>
    <property type="match status" value="1"/>
</dbReference>
<evidence type="ECO:0000313" key="3">
    <source>
        <dbReference type="Proteomes" id="UP000727407"/>
    </source>
</evidence>
<feature type="non-terminal residue" evidence="2">
    <location>
        <position position="1"/>
    </location>
</feature>
<dbReference type="PANTHER" id="PTHR45784:SF8">
    <property type="entry name" value="C-TYPE MANNOSE RECEPTOR 2-RELATED"/>
    <property type="match status" value="1"/>
</dbReference>
<comment type="caution">
    <text evidence="2">The sequence shown here is derived from an EMBL/GenBank/DDBJ whole genome shotgun (WGS) entry which is preliminary data.</text>
</comment>
<dbReference type="EMBL" id="QNUK01000792">
    <property type="protein sequence ID" value="KAF5889590.1"/>
    <property type="molecule type" value="Genomic_DNA"/>
</dbReference>
<dbReference type="InterPro" id="IPR001304">
    <property type="entry name" value="C-type_lectin-like"/>
</dbReference>
<dbReference type="PROSITE" id="PS50041">
    <property type="entry name" value="C_TYPE_LECTIN_2"/>
    <property type="match status" value="1"/>
</dbReference>
<dbReference type="InterPro" id="IPR016187">
    <property type="entry name" value="CTDL_fold"/>
</dbReference>
<dbReference type="Proteomes" id="UP000727407">
    <property type="component" value="Unassembled WGS sequence"/>
</dbReference>
<evidence type="ECO:0000313" key="2">
    <source>
        <dbReference type="EMBL" id="KAF5889590.1"/>
    </source>
</evidence>
<dbReference type="Gene3D" id="3.10.100.10">
    <property type="entry name" value="Mannose-Binding Protein A, subunit A"/>
    <property type="match status" value="1"/>
</dbReference>
<evidence type="ECO:0000259" key="1">
    <source>
        <dbReference type="PROSITE" id="PS50041"/>
    </source>
</evidence>
<dbReference type="InterPro" id="IPR016186">
    <property type="entry name" value="C-type_lectin-like/link_sf"/>
</dbReference>
<sequence length="150" mass="17505">LTGAATALFSRKYIAVDQKMNWTDAQAYCRNKYADLAAFQSDDDQDRYKNDAKSHCNSGCWIGLSRNLKEKTFAQWSEGSNVTFTQWGSNERTNTMNYNCVYAEDDWYTDDCNNVRTFICYIWKPDLIVVKELKTWEGALKYCRTNYTDL</sequence>
<reference evidence="2" key="1">
    <citation type="submission" date="2020-07" db="EMBL/GenBank/DDBJ databases">
        <title>Clarias magur genome sequencing, assembly and annotation.</title>
        <authorList>
            <person name="Kushwaha B."/>
            <person name="Kumar R."/>
            <person name="Das P."/>
            <person name="Joshi C.G."/>
            <person name="Kumar D."/>
            <person name="Nagpure N.S."/>
            <person name="Pandey M."/>
            <person name="Agarwal S."/>
            <person name="Srivastava S."/>
            <person name="Singh M."/>
            <person name="Sahoo L."/>
            <person name="Jayasankar P."/>
            <person name="Meher P.K."/>
            <person name="Koringa P.G."/>
            <person name="Iquebal M.A."/>
            <person name="Das S.P."/>
            <person name="Bit A."/>
            <person name="Patnaik S."/>
            <person name="Patel N."/>
            <person name="Shah T.M."/>
            <person name="Hinsu A."/>
            <person name="Jena J.K."/>
        </authorList>
    </citation>
    <scope>NUCLEOTIDE SEQUENCE</scope>
    <source>
        <strain evidence="2">CIFAMagur01</strain>
        <tissue evidence="2">Testis</tissue>
    </source>
</reference>
<keyword evidence="2" id="KW-0675">Receptor</keyword>
<name>A0A8J4X9K8_CLAMG</name>
<dbReference type="Pfam" id="PF00059">
    <property type="entry name" value="Lectin_C"/>
    <property type="match status" value="1"/>
</dbReference>
<dbReference type="SMART" id="SM00034">
    <property type="entry name" value="CLECT"/>
    <property type="match status" value="1"/>
</dbReference>